<dbReference type="InterPro" id="IPR005417">
    <property type="entry name" value="ZO"/>
</dbReference>
<feature type="domain" description="ZU5" evidence="16">
    <location>
        <begin position="1344"/>
        <end position="1458"/>
    </location>
</feature>
<feature type="compositionally biased region" description="Acidic residues" evidence="12">
    <location>
        <begin position="128"/>
        <end position="139"/>
    </location>
</feature>
<comment type="subcellular location">
    <subcellularLocation>
        <location evidence="2">Cell junction</location>
        <location evidence="2">Tight junction</location>
    </subcellularLocation>
    <subcellularLocation>
        <location evidence="1">Cell membrane</location>
        <topology evidence="1">Peripheral membrane protein</topology>
        <orientation evidence="1">Cytoplasmic side</orientation>
    </subcellularLocation>
</comment>
<dbReference type="GO" id="GO:0050839">
    <property type="term" value="F:cell adhesion molecule binding"/>
    <property type="evidence" value="ECO:0007669"/>
    <property type="project" value="TreeGrafter"/>
</dbReference>
<evidence type="ECO:0000256" key="6">
    <source>
        <dbReference type="ARBA" id="ARBA00022475"/>
    </source>
</evidence>
<dbReference type="CDD" id="cd12026">
    <property type="entry name" value="SH3_ZO-1"/>
    <property type="match status" value="1"/>
</dbReference>
<keyword evidence="5 11" id="KW-0728">SH3 domain</keyword>
<feature type="compositionally biased region" description="Polar residues" evidence="12">
    <location>
        <begin position="1008"/>
        <end position="1024"/>
    </location>
</feature>
<feature type="region of interest" description="Disordered" evidence="12">
    <location>
        <begin position="1223"/>
        <end position="1255"/>
    </location>
</feature>
<feature type="region of interest" description="Disordered" evidence="12">
    <location>
        <begin position="313"/>
        <end position="359"/>
    </location>
</feature>
<comment type="similarity">
    <text evidence="3">Belongs to the MAGUK family.</text>
</comment>
<feature type="compositionally biased region" description="Basic and acidic residues" evidence="12">
    <location>
        <begin position="1241"/>
        <end position="1252"/>
    </location>
</feature>
<dbReference type="GO" id="GO:0005923">
    <property type="term" value="C:bicellular tight junction"/>
    <property type="evidence" value="ECO:0007669"/>
    <property type="project" value="UniProtKB-SubCell"/>
</dbReference>
<feature type="domain" description="PDZ" evidence="15">
    <location>
        <begin position="205"/>
        <end position="283"/>
    </location>
</feature>
<dbReference type="Pfam" id="PF00625">
    <property type="entry name" value="Guanylate_kin"/>
    <property type="match status" value="1"/>
</dbReference>
<dbReference type="InterPro" id="IPR035597">
    <property type="entry name" value="ZO-1_SH3"/>
</dbReference>
<feature type="compositionally biased region" description="Basic and acidic residues" evidence="12">
    <location>
        <begin position="163"/>
        <end position="194"/>
    </location>
</feature>
<proteinExistence type="inferred from homology"/>
<sequence length="1458" mass="163385">MFFFFLSIQSAAMEETVIWEQHTVTLHRAPGFGFGIAISGGRDNPHFQSGETSIVISDVLKGGPAEGLLQENDRVVMVNAVSMDNVDHAYAVQQLRKSGKNAKITIRRKRKVQIPMGRPGERETMSEHDEDDDSYEEEIYEARSARSGPSAYSGGGATGRRSSRGDRLGGRRDRDRERSGSRERSQSPRSDRHSVSSNLPPRPAKVTLIKSRKNEEYGLRLASHIFVKDISPESLAARDGNIQEGDVVLKINGTVTENLSLIDAKKLIERSKGKLKMVVQRDERATLLNIPDLDDSIPSANASDRDDISDIHSVASDHSNRSHDRKRSSRSRSPDRRSEPSDHSRHSPPQISNGRSDRLSLFPNFFEPKPVYAQPGQPDVDLPVSPADAPVPSVTHDDSILRPSMKLVKFKKGESVGLRLAGGNDVGIFVAGVLEDSPAAKEGLEEGDQILRVNNVDFANIIREEAVLFLLDLPKGEEVTILAQKKKDVYRRIVESDVGDSFYIRTHFEYEKESPYGLSFNKGEVFRVVDTLYNGKLGSWLAIRIGKNHQEVERGIIPNKNRAEQLSSVQYTLPKTPGGDRADFWRFRGLRSSKRNLRKSREDLSAQPVQTKFSAYERVVLREAGFLRPVVIFGPIADVAREKLSREGPDLFELAKSEPRDAGTDQRSSGIIRLHTIKQIIDRDKHAVLDITPNAVDRLNYAQWYPIVVFLNPDSKQGVKNMRTRLCPESRKSARKLYERALKLRKNNHHLFTTTINLNNMNDGWYGALKETIQQQQNQLVWVSEGKADGAPDDDLDIHDDRLSYLSAPGSEYSMYSTDSRHTSDYEDTDTEGGAYTDQELDETMNDEVGLPSEPAITRSSEPVREDPPVIQDAAGYPNYQHAVPQPEPVNRIDPAGFKMAAPQQVQNMSTIVSAPPAVQPTSPLLGTNPEEPSGTPQANSLNSPVVLENFCIPFEPFQSNRLSQLTFCPSQMYKKDLYSVDEPVRVNHGGKPPPPQQQQQQPLGPPTSLSYSHQPVYQDQQPYRQYEHPPYGYDGGGYAQPKPHNYDPHLHYDNRVPHYNEQWPPYDQQQTSPQAPPASGYPQAHQPPPPPLGYEPRSPYEDGPSRDFSPPQSQYDGVSPMGYDNRLRHAKPAPVRYEEPPPPPHPVSYDARSPFESHPHGFPGNAHRSPDPPKHVNFCTEKKGYVNVLTGCMHFLLQPTDFPKPVSTPGPVLKANSLSNLEQEKPSYRAPEPQKPQPRVGDDVVRSNHYDPDEDEEYYRKQLSYFDRRSFDNKGMTQPNTGINRYHEPPKPPQPQIAYPFARYRLTRYTDSINSCMLMDHCLFSSPSALDDDEEDEGHTVVATARGIFNCNGGVLSSIETGVSIIIPQGAIPDSVEQEIYFKVCRDNSILPPLDKEKGETLLSPLVMCGPHGLKFLKPVELRLPHSDPKCWQNKCLPGDPNYLVGANCVSVLIDHF</sequence>
<dbReference type="InterPro" id="IPR036028">
    <property type="entry name" value="SH3-like_dom_sf"/>
</dbReference>
<dbReference type="SMART" id="SM00228">
    <property type="entry name" value="PDZ"/>
    <property type="match status" value="3"/>
</dbReference>
<dbReference type="Pfam" id="PF00791">
    <property type="entry name" value="ZU5"/>
    <property type="match status" value="1"/>
</dbReference>
<feature type="region of interest" description="Disordered" evidence="12">
    <location>
        <begin position="813"/>
        <end position="835"/>
    </location>
</feature>
<dbReference type="Gene3D" id="2.30.42.10">
    <property type="match status" value="3"/>
</dbReference>
<dbReference type="InterPro" id="IPR000906">
    <property type="entry name" value="ZU5_dom"/>
</dbReference>
<feature type="compositionally biased region" description="Basic and acidic residues" evidence="12">
    <location>
        <begin position="332"/>
        <end position="345"/>
    </location>
</feature>
<evidence type="ECO:0000256" key="4">
    <source>
        <dbReference type="ARBA" id="ARBA00022427"/>
    </source>
</evidence>
<dbReference type="InterPro" id="IPR001478">
    <property type="entry name" value="PDZ"/>
</dbReference>
<dbReference type="InterPro" id="IPR008144">
    <property type="entry name" value="Guanylate_kin-like_dom"/>
</dbReference>
<evidence type="ECO:0000256" key="3">
    <source>
        <dbReference type="ARBA" id="ARBA00007014"/>
    </source>
</evidence>
<keyword evidence="6" id="KW-1003">Cell membrane</keyword>
<dbReference type="PANTHER" id="PTHR13865:SF25">
    <property type="entry name" value="TIGHT JUNCTION PROTEIN ZO-1"/>
    <property type="match status" value="1"/>
</dbReference>
<dbReference type="SUPFAM" id="SSF50156">
    <property type="entry name" value="PDZ domain-like"/>
    <property type="match status" value="3"/>
</dbReference>
<feature type="region of interest" description="Disordered" evidence="12">
    <location>
        <begin position="102"/>
        <end position="205"/>
    </location>
</feature>
<evidence type="ECO:0000256" key="7">
    <source>
        <dbReference type="ARBA" id="ARBA00022553"/>
    </source>
</evidence>
<dbReference type="GO" id="GO:0005921">
    <property type="term" value="C:gap junction"/>
    <property type="evidence" value="ECO:0007669"/>
    <property type="project" value="UniProtKB-SubCell"/>
</dbReference>
<dbReference type="PANTHER" id="PTHR13865">
    <property type="entry name" value="TIGHT JUNCTION PROTEIN"/>
    <property type="match status" value="1"/>
</dbReference>
<evidence type="ECO:0000256" key="12">
    <source>
        <dbReference type="SAM" id="MobiDB-lite"/>
    </source>
</evidence>
<name>A0A8C1VA20_CYPCA</name>
<keyword evidence="7" id="KW-0597">Phosphoprotein</keyword>
<feature type="domain" description="SH3" evidence="13">
    <location>
        <begin position="499"/>
        <end position="567"/>
    </location>
</feature>
<dbReference type="InterPro" id="IPR027417">
    <property type="entry name" value="P-loop_NTPase"/>
</dbReference>
<dbReference type="Ensembl" id="ENSCCRT00015050678.1">
    <property type="protein sequence ID" value="ENSCCRP00015049032.1"/>
    <property type="gene ID" value="ENSCCRG00015013074.1"/>
</dbReference>
<dbReference type="GO" id="GO:0150105">
    <property type="term" value="P:protein localization to cell-cell junction"/>
    <property type="evidence" value="ECO:0007669"/>
    <property type="project" value="TreeGrafter"/>
</dbReference>
<feature type="domain" description="Guanylate kinase-like" evidence="14">
    <location>
        <begin position="673"/>
        <end position="774"/>
    </location>
</feature>
<dbReference type="Proteomes" id="UP000694700">
    <property type="component" value="Unplaced"/>
</dbReference>
<dbReference type="PRINTS" id="PR01597">
    <property type="entry name" value="ZONOCCLUDNS"/>
</dbReference>
<dbReference type="InterPro" id="IPR036034">
    <property type="entry name" value="PDZ_sf"/>
</dbReference>
<feature type="compositionally biased region" description="Basic residues" evidence="12">
    <location>
        <begin position="102"/>
        <end position="112"/>
    </location>
</feature>
<dbReference type="SMART" id="SM00218">
    <property type="entry name" value="ZU5"/>
    <property type="match status" value="1"/>
</dbReference>
<reference evidence="17" key="1">
    <citation type="submission" date="2025-08" db="UniProtKB">
        <authorList>
            <consortium name="Ensembl"/>
        </authorList>
    </citation>
    <scope>IDENTIFICATION</scope>
</reference>
<dbReference type="Pfam" id="PF07653">
    <property type="entry name" value="SH3_2"/>
    <property type="match status" value="1"/>
</dbReference>
<evidence type="ECO:0000313" key="17">
    <source>
        <dbReference type="Ensembl" id="ENSCCRP00015049032.1"/>
    </source>
</evidence>
<organism evidence="17 18">
    <name type="scientific">Cyprinus carpio</name>
    <name type="common">Common carp</name>
    <dbReference type="NCBI Taxonomy" id="7962"/>
    <lineage>
        <taxon>Eukaryota</taxon>
        <taxon>Metazoa</taxon>
        <taxon>Chordata</taxon>
        <taxon>Craniata</taxon>
        <taxon>Vertebrata</taxon>
        <taxon>Euteleostomi</taxon>
        <taxon>Actinopterygii</taxon>
        <taxon>Neopterygii</taxon>
        <taxon>Teleostei</taxon>
        <taxon>Ostariophysi</taxon>
        <taxon>Cypriniformes</taxon>
        <taxon>Cyprinidae</taxon>
        <taxon>Cyprininae</taxon>
        <taxon>Cyprinus</taxon>
    </lineage>
</organism>
<keyword evidence="9" id="KW-0965">Cell junction</keyword>
<evidence type="ECO:0000259" key="15">
    <source>
        <dbReference type="PROSITE" id="PS50106"/>
    </source>
</evidence>
<evidence type="ECO:0000256" key="2">
    <source>
        <dbReference type="ARBA" id="ARBA00004435"/>
    </source>
</evidence>
<feature type="region of interest" description="Disordered" evidence="12">
    <location>
        <begin position="915"/>
        <end position="942"/>
    </location>
</feature>
<dbReference type="Gene3D" id="2.60.220.30">
    <property type="match status" value="1"/>
</dbReference>
<dbReference type="GO" id="GO:1905605">
    <property type="term" value="P:positive regulation of blood-brain barrier permeability"/>
    <property type="evidence" value="ECO:0007669"/>
    <property type="project" value="TreeGrafter"/>
</dbReference>
<dbReference type="PROSITE" id="PS50002">
    <property type="entry name" value="SH3"/>
    <property type="match status" value="1"/>
</dbReference>
<feature type="domain" description="PDZ" evidence="15">
    <location>
        <begin position="23"/>
        <end position="110"/>
    </location>
</feature>
<dbReference type="InterPro" id="IPR008145">
    <property type="entry name" value="GK/Ca_channel_bsu"/>
</dbReference>
<keyword evidence="10" id="KW-0472">Membrane</keyword>
<dbReference type="Pfam" id="PF00595">
    <property type="entry name" value="PDZ"/>
    <property type="match status" value="3"/>
</dbReference>
<dbReference type="SUPFAM" id="SSF52540">
    <property type="entry name" value="P-loop containing nucleoside triphosphate hydrolases"/>
    <property type="match status" value="1"/>
</dbReference>
<dbReference type="PROSITE" id="PS50052">
    <property type="entry name" value="GUANYLATE_KINASE_2"/>
    <property type="match status" value="1"/>
</dbReference>
<dbReference type="InterPro" id="IPR001452">
    <property type="entry name" value="SH3_domain"/>
</dbReference>
<evidence type="ECO:0000313" key="18">
    <source>
        <dbReference type="Proteomes" id="UP000694700"/>
    </source>
</evidence>
<evidence type="ECO:0000259" key="14">
    <source>
        <dbReference type="PROSITE" id="PS50052"/>
    </source>
</evidence>
<evidence type="ECO:0000256" key="9">
    <source>
        <dbReference type="ARBA" id="ARBA00022949"/>
    </source>
</evidence>
<feature type="region of interest" description="Disordered" evidence="12">
    <location>
        <begin position="984"/>
        <end position="1174"/>
    </location>
</feature>
<dbReference type="Gene3D" id="2.30.30.40">
    <property type="entry name" value="SH3 Domains"/>
    <property type="match status" value="1"/>
</dbReference>
<dbReference type="GO" id="GO:0005886">
    <property type="term" value="C:plasma membrane"/>
    <property type="evidence" value="ECO:0007669"/>
    <property type="project" value="UniProtKB-SubCell"/>
</dbReference>
<evidence type="ECO:0000256" key="10">
    <source>
        <dbReference type="ARBA" id="ARBA00023136"/>
    </source>
</evidence>
<evidence type="ECO:0000259" key="16">
    <source>
        <dbReference type="PROSITE" id="PS51145"/>
    </source>
</evidence>
<evidence type="ECO:0000256" key="5">
    <source>
        <dbReference type="ARBA" id="ARBA00022443"/>
    </source>
</evidence>
<dbReference type="CDD" id="cd06727">
    <property type="entry name" value="PDZ1_ZO1-like"/>
    <property type="match status" value="1"/>
</dbReference>
<dbReference type="SMART" id="SM00072">
    <property type="entry name" value="GuKc"/>
    <property type="match status" value="1"/>
</dbReference>
<keyword evidence="8" id="KW-0677">Repeat</keyword>
<dbReference type="Gene3D" id="3.40.50.300">
    <property type="entry name" value="P-loop containing nucleotide triphosphate hydrolases"/>
    <property type="match status" value="1"/>
</dbReference>
<feature type="compositionally biased region" description="Basic and acidic residues" evidence="12">
    <location>
        <begin position="1045"/>
        <end position="1059"/>
    </location>
</feature>
<accession>A0A8C1VA20</accession>
<feature type="domain" description="PDZ" evidence="15">
    <location>
        <begin position="404"/>
        <end position="485"/>
    </location>
</feature>
<protein>
    <submittedName>
        <fullName evidence="17">Tight junction protein 1b</fullName>
    </submittedName>
</protein>
<evidence type="ECO:0000259" key="13">
    <source>
        <dbReference type="PROSITE" id="PS50002"/>
    </source>
</evidence>
<dbReference type="CDD" id="cd06728">
    <property type="entry name" value="PDZ2_ZO1-like_ds"/>
    <property type="match status" value="1"/>
</dbReference>
<dbReference type="GO" id="GO:0045216">
    <property type="term" value="P:cell-cell junction organization"/>
    <property type="evidence" value="ECO:0007669"/>
    <property type="project" value="TreeGrafter"/>
</dbReference>
<dbReference type="GO" id="GO:0090557">
    <property type="term" value="P:establishment of endothelial intestinal barrier"/>
    <property type="evidence" value="ECO:0007669"/>
    <property type="project" value="TreeGrafter"/>
</dbReference>
<keyword evidence="4" id="KW-0796">Tight junction</keyword>
<dbReference type="CDD" id="cd06729">
    <property type="entry name" value="PDZ3_ZO1-like_domain"/>
    <property type="match status" value="1"/>
</dbReference>
<dbReference type="GO" id="GO:0098609">
    <property type="term" value="P:cell-cell adhesion"/>
    <property type="evidence" value="ECO:0007669"/>
    <property type="project" value="TreeGrafter"/>
</dbReference>
<dbReference type="PROSITE" id="PS50106">
    <property type="entry name" value="PDZ"/>
    <property type="match status" value="3"/>
</dbReference>
<evidence type="ECO:0000256" key="8">
    <source>
        <dbReference type="ARBA" id="ARBA00022737"/>
    </source>
</evidence>
<evidence type="ECO:0000256" key="11">
    <source>
        <dbReference type="PROSITE-ProRule" id="PRU00192"/>
    </source>
</evidence>
<dbReference type="SUPFAM" id="SSF50044">
    <property type="entry name" value="SH3-domain"/>
    <property type="match status" value="1"/>
</dbReference>
<dbReference type="PROSITE" id="PS51145">
    <property type="entry name" value="ZU5"/>
    <property type="match status" value="1"/>
</dbReference>
<evidence type="ECO:0000256" key="1">
    <source>
        <dbReference type="ARBA" id="ARBA00004413"/>
    </source>
</evidence>